<evidence type="ECO:0000313" key="3">
    <source>
        <dbReference type="Proteomes" id="UP000305222"/>
    </source>
</evidence>
<dbReference type="Gene3D" id="3.10.170.10">
    <property type="match status" value="1"/>
</dbReference>
<sequence length="118" mass="13204">NSISLTGTGKDDLGITRTFGISEQSNGKYALADYTRGQGIETYDVNYRDITFEEKYYPGILATSTSTTFNDPKAVSAHFLATKVYDFYKDKYKRNSFDNKGNKVVSVVHAWDSGETDD</sequence>
<proteinExistence type="predicted"/>
<reference evidence="2 3" key="1">
    <citation type="journal article" date="2019" name="Environ. Microbiol.">
        <title>An active ?-lactamase is a part of an orchestrated cell wall stress resistance network of Bacillus subtilis and related rhizosphere species.</title>
        <authorList>
            <person name="Bucher T."/>
            <person name="Keren-Paz A."/>
            <person name="Hausser J."/>
            <person name="Olender T."/>
            <person name="Cytryn E."/>
            <person name="Kolodkin-Gal I."/>
        </authorList>
    </citation>
    <scope>NUCLEOTIDE SEQUENCE [LARGE SCALE GENOMIC DNA]</scope>
    <source>
        <strain evidence="2 3">I5</strain>
    </source>
</reference>
<dbReference type="AlphaFoldDB" id="A0A4U3A0C3"/>
<dbReference type="InterPro" id="IPR013856">
    <property type="entry name" value="Peptidase_M4_domain"/>
</dbReference>
<dbReference type="Proteomes" id="UP000305222">
    <property type="component" value="Unassembled WGS sequence"/>
</dbReference>
<dbReference type="InterPro" id="IPR050728">
    <property type="entry name" value="Zinc_Metalloprotease_M4"/>
</dbReference>
<dbReference type="PANTHER" id="PTHR33794:SF3">
    <property type="entry name" value="NEUTRAL PROTEASE B"/>
    <property type="match status" value="1"/>
</dbReference>
<organism evidence="2 3">
    <name type="scientific">Bacillus wiedmannii</name>
    <dbReference type="NCBI Taxonomy" id="1890302"/>
    <lineage>
        <taxon>Bacteria</taxon>
        <taxon>Bacillati</taxon>
        <taxon>Bacillota</taxon>
        <taxon>Bacilli</taxon>
        <taxon>Bacillales</taxon>
        <taxon>Bacillaceae</taxon>
        <taxon>Bacillus</taxon>
        <taxon>Bacillus cereus group</taxon>
    </lineage>
</organism>
<feature type="domain" description="Peptidase M4" evidence="1">
    <location>
        <begin position="6"/>
        <end position="110"/>
    </location>
</feature>
<dbReference type="PANTHER" id="PTHR33794">
    <property type="entry name" value="BACILLOLYSIN"/>
    <property type="match status" value="1"/>
</dbReference>
<feature type="non-terminal residue" evidence="2">
    <location>
        <position position="1"/>
    </location>
</feature>
<dbReference type="SUPFAM" id="SSF55486">
    <property type="entry name" value="Metalloproteases ('zincins'), catalytic domain"/>
    <property type="match status" value="1"/>
</dbReference>
<name>A0A4U3A0C3_9BACI</name>
<gene>
    <name evidence="2" type="ORF">FC699_35210</name>
</gene>
<comment type="caution">
    <text evidence="2">The sequence shown here is derived from an EMBL/GenBank/DDBJ whole genome shotgun (WGS) entry which is preliminary data.</text>
</comment>
<dbReference type="Pfam" id="PF01447">
    <property type="entry name" value="Peptidase_M4"/>
    <property type="match status" value="1"/>
</dbReference>
<accession>A0A4U3A0C3</accession>
<dbReference type="EMBL" id="SZON01003442">
    <property type="protein sequence ID" value="TKI80160.1"/>
    <property type="molecule type" value="Genomic_DNA"/>
</dbReference>
<evidence type="ECO:0000313" key="2">
    <source>
        <dbReference type="EMBL" id="TKI80160.1"/>
    </source>
</evidence>
<feature type="non-terminal residue" evidence="2">
    <location>
        <position position="118"/>
    </location>
</feature>
<evidence type="ECO:0000259" key="1">
    <source>
        <dbReference type="Pfam" id="PF01447"/>
    </source>
</evidence>
<dbReference type="GO" id="GO:0004222">
    <property type="term" value="F:metalloendopeptidase activity"/>
    <property type="evidence" value="ECO:0007669"/>
    <property type="project" value="InterPro"/>
</dbReference>
<protein>
    <submittedName>
        <fullName evidence="2">Peptidase M4</fullName>
    </submittedName>
</protein>